<evidence type="ECO:0000256" key="2">
    <source>
        <dbReference type="ARBA" id="ARBA00022946"/>
    </source>
</evidence>
<dbReference type="InterPro" id="IPR023335">
    <property type="entry name" value="ATP12_ortho_dom_sf"/>
</dbReference>
<protein>
    <submittedName>
        <fullName evidence="4">ATPase</fullName>
    </submittedName>
</protein>
<proteinExistence type="inferred from homology"/>
<gene>
    <name evidence="4" type="ORF">GCM10011332_17370</name>
</gene>
<dbReference type="AlphaFoldDB" id="A0A917BZY5"/>
<dbReference type="RefSeq" id="WP_188663917.1">
    <property type="nucleotide sequence ID" value="NZ_BMHV01000011.1"/>
</dbReference>
<comment type="caution">
    <text evidence="4">The sequence shown here is derived from an EMBL/GenBank/DDBJ whole genome shotgun (WGS) entry which is preliminary data.</text>
</comment>
<dbReference type="Gene3D" id="1.10.3580.10">
    <property type="entry name" value="ATP12 ATPase"/>
    <property type="match status" value="1"/>
</dbReference>
<dbReference type="Proteomes" id="UP000632498">
    <property type="component" value="Unassembled WGS sequence"/>
</dbReference>
<dbReference type="Gene3D" id="3.30.2180.10">
    <property type="entry name" value="ATP12-like"/>
    <property type="match status" value="1"/>
</dbReference>
<organism evidence="4 5">
    <name type="scientific">Terasakiella brassicae</name>
    <dbReference type="NCBI Taxonomy" id="1634917"/>
    <lineage>
        <taxon>Bacteria</taxon>
        <taxon>Pseudomonadati</taxon>
        <taxon>Pseudomonadota</taxon>
        <taxon>Alphaproteobacteria</taxon>
        <taxon>Rhodospirillales</taxon>
        <taxon>Terasakiellaceae</taxon>
        <taxon>Terasakiella</taxon>
    </lineage>
</organism>
<dbReference type="InterPro" id="IPR011419">
    <property type="entry name" value="ATP12_ATP_synth-F1-assembly"/>
</dbReference>
<keyword evidence="3" id="KW-0143">Chaperone</keyword>
<keyword evidence="5" id="KW-1185">Reference proteome</keyword>
<dbReference type="InterPro" id="IPR042272">
    <property type="entry name" value="ATP12_ATP_synth-F1-assembly_N"/>
</dbReference>
<name>A0A917BZY5_9PROT</name>
<reference evidence="4" key="2">
    <citation type="submission" date="2020-09" db="EMBL/GenBank/DDBJ databases">
        <authorList>
            <person name="Sun Q."/>
            <person name="Zhou Y."/>
        </authorList>
    </citation>
    <scope>NUCLEOTIDE SEQUENCE</scope>
    <source>
        <strain evidence="4">CGMCC 1.15254</strain>
    </source>
</reference>
<dbReference type="SUPFAM" id="SSF160909">
    <property type="entry name" value="ATP12-like"/>
    <property type="match status" value="1"/>
</dbReference>
<comment type="similarity">
    <text evidence="1">Belongs to the ATP12 family.</text>
</comment>
<sequence length="235" mass="26620">MDSSSALKRFYRSVAIEEHDNGYVVTLDGRHLKSPAKRPLHLPTQDVAEALALEWEAQDEIIKPATMPVMALASTTVDRIGQQRTGVVEQIAKYGETDLVCYWTDDPKELATRQANAWVPLIDWTKKTYGIELNTQTGVMHLAQPDGTFDAFHKVIDQYNDWELAALSNATHCTGSIIIALALMNNHLDADAAFEVSQIDETYQIELWGEDWEAKDRRETILNDLKNVIRFLNYL</sequence>
<dbReference type="EMBL" id="BMHV01000011">
    <property type="protein sequence ID" value="GGF63888.1"/>
    <property type="molecule type" value="Genomic_DNA"/>
</dbReference>
<reference evidence="4" key="1">
    <citation type="journal article" date="2014" name="Int. J. Syst. Evol. Microbiol.">
        <title>Complete genome sequence of Corynebacterium casei LMG S-19264T (=DSM 44701T), isolated from a smear-ripened cheese.</title>
        <authorList>
            <consortium name="US DOE Joint Genome Institute (JGI-PGF)"/>
            <person name="Walter F."/>
            <person name="Albersmeier A."/>
            <person name="Kalinowski J."/>
            <person name="Ruckert C."/>
        </authorList>
    </citation>
    <scope>NUCLEOTIDE SEQUENCE</scope>
    <source>
        <strain evidence="4">CGMCC 1.15254</strain>
    </source>
</reference>
<evidence type="ECO:0000313" key="5">
    <source>
        <dbReference type="Proteomes" id="UP000632498"/>
    </source>
</evidence>
<dbReference type="GO" id="GO:0043461">
    <property type="term" value="P:proton-transporting ATP synthase complex assembly"/>
    <property type="evidence" value="ECO:0007669"/>
    <property type="project" value="InterPro"/>
</dbReference>
<evidence type="ECO:0000256" key="1">
    <source>
        <dbReference type="ARBA" id="ARBA00008231"/>
    </source>
</evidence>
<keyword evidence="2" id="KW-0809">Transit peptide</keyword>
<accession>A0A917BZY5</accession>
<dbReference type="PANTHER" id="PTHR21013:SF10">
    <property type="entry name" value="ATP SYNTHASE MITOCHONDRIAL F1 COMPLEX ASSEMBLY FACTOR 2"/>
    <property type="match status" value="1"/>
</dbReference>
<dbReference type="Pfam" id="PF07542">
    <property type="entry name" value="ATP12"/>
    <property type="match status" value="1"/>
</dbReference>
<dbReference type="PANTHER" id="PTHR21013">
    <property type="entry name" value="ATP SYNTHASE MITOCHONDRIAL F1 COMPLEX ASSEMBLY FACTOR 2/ATP12 PROTEIN, MITOCHONDRIAL PRECURSOR"/>
    <property type="match status" value="1"/>
</dbReference>
<evidence type="ECO:0000313" key="4">
    <source>
        <dbReference type="EMBL" id="GGF63888.1"/>
    </source>
</evidence>
<evidence type="ECO:0000256" key="3">
    <source>
        <dbReference type="ARBA" id="ARBA00023186"/>
    </source>
</evidence>